<organism evidence="4 5">
    <name type="scientific">Streptomyces shaanxiensis</name>
    <dbReference type="NCBI Taxonomy" id="653357"/>
    <lineage>
        <taxon>Bacteria</taxon>
        <taxon>Bacillati</taxon>
        <taxon>Actinomycetota</taxon>
        <taxon>Actinomycetes</taxon>
        <taxon>Kitasatosporales</taxon>
        <taxon>Streptomycetaceae</taxon>
        <taxon>Streptomyces</taxon>
    </lineage>
</organism>
<dbReference type="PANTHER" id="PTHR40758">
    <property type="entry name" value="CONSERVED PROTEIN"/>
    <property type="match status" value="1"/>
</dbReference>
<evidence type="ECO:0000313" key="4">
    <source>
        <dbReference type="EMBL" id="GAA4085026.1"/>
    </source>
</evidence>
<keyword evidence="4" id="KW-0413">Isomerase</keyword>
<dbReference type="InterPro" id="IPR024344">
    <property type="entry name" value="MDMPI_metal-binding"/>
</dbReference>
<protein>
    <submittedName>
        <fullName evidence="4">Maleylpyruvate isomerase family mycothiol-dependent enzyme</fullName>
    </submittedName>
</protein>
<feature type="region of interest" description="Disordered" evidence="1">
    <location>
        <begin position="1"/>
        <end position="44"/>
    </location>
</feature>
<evidence type="ECO:0000259" key="3">
    <source>
        <dbReference type="Pfam" id="PF11716"/>
    </source>
</evidence>
<feature type="domain" description="Mycothiol-dependent maleylpyruvate isomerase metal-binding" evidence="3">
    <location>
        <begin position="54"/>
        <end position="177"/>
    </location>
</feature>
<feature type="domain" description="MDMPI C-terminal" evidence="2">
    <location>
        <begin position="191"/>
        <end position="287"/>
    </location>
</feature>
<dbReference type="InterPro" id="IPR017517">
    <property type="entry name" value="Maleyloyr_isom"/>
</dbReference>
<dbReference type="GO" id="GO:0016853">
    <property type="term" value="F:isomerase activity"/>
    <property type="evidence" value="ECO:0007669"/>
    <property type="project" value="UniProtKB-KW"/>
</dbReference>
<dbReference type="PANTHER" id="PTHR40758:SF1">
    <property type="entry name" value="CONSERVED PROTEIN"/>
    <property type="match status" value="1"/>
</dbReference>
<accession>A0ABP7WAZ1</accession>
<evidence type="ECO:0000256" key="1">
    <source>
        <dbReference type="SAM" id="MobiDB-lite"/>
    </source>
</evidence>
<dbReference type="InterPro" id="IPR010872">
    <property type="entry name" value="MDMPI_C-term_domain"/>
</dbReference>
<sequence>MRPQRPGEEPAPSNPRSGLDSVIKTPPTHNGKAPPFDRTPSGTLTRMETADFVRTLDREGLLLAAAAEEAGVDAKVPTCPDWQVRDLLRHTGAVHRWAASFVAQAHTSPRPLGSGPDLDGPELLAWYRDSHRHLVDTLGGASPDVECWTFHPAPNPSPLAFWARRQAHETTVHRFDAESARGGTPTGIAAEFAVDGIDELLRGFHARPRSRVRTEEPRLLRVRATDAGADADAVWAVRLSAEPPVTTREESDGDADAELAGPAAQLYLALWNRLPVPDVTGDASLAALWREKSAIG</sequence>
<dbReference type="EMBL" id="BAAAZY010000028">
    <property type="protein sequence ID" value="GAA4085026.1"/>
    <property type="molecule type" value="Genomic_DNA"/>
</dbReference>
<evidence type="ECO:0000313" key="5">
    <source>
        <dbReference type="Proteomes" id="UP001499984"/>
    </source>
</evidence>
<dbReference type="Pfam" id="PF11716">
    <property type="entry name" value="MDMPI_N"/>
    <property type="match status" value="1"/>
</dbReference>
<proteinExistence type="predicted"/>
<dbReference type="SUPFAM" id="SSF109854">
    <property type="entry name" value="DinB/YfiT-like putative metalloenzymes"/>
    <property type="match status" value="1"/>
</dbReference>
<name>A0ABP7WAZ1_9ACTN</name>
<dbReference type="Proteomes" id="UP001499984">
    <property type="component" value="Unassembled WGS sequence"/>
</dbReference>
<dbReference type="InterPro" id="IPR034660">
    <property type="entry name" value="DinB/YfiT-like"/>
</dbReference>
<dbReference type="Pfam" id="PF07398">
    <property type="entry name" value="MDMPI_C"/>
    <property type="match status" value="1"/>
</dbReference>
<keyword evidence="5" id="KW-1185">Reference proteome</keyword>
<comment type="caution">
    <text evidence="4">The sequence shown here is derived from an EMBL/GenBank/DDBJ whole genome shotgun (WGS) entry which is preliminary data.</text>
</comment>
<gene>
    <name evidence="4" type="ORF">GCM10022233_78990</name>
</gene>
<reference evidence="5" key="1">
    <citation type="journal article" date="2019" name="Int. J. Syst. Evol. Microbiol.">
        <title>The Global Catalogue of Microorganisms (GCM) 10K type strain sequencing project: providing services to taxonomists for standard genome sequencing and annotation.</title>
        <authorList>
            <consortium name="The Broad Institute Genomics Platform"/>
            <consortium name="The Broad Institute Genome Sequencing Center for Infectious Disease"/>
            <person name="Wu L."/>
            <person name="Ma J."/>
        </authorList>
    </citation>
    <scope>NUCLEOTIDE SEQUENCE [LARGE SCALE GENOMIC DNA]</scope>
    <source>
        <strain evidence="5">JCM 16925</strain>
    </source>
</reference>
<evidence type="ECO:0000259" key="2">
    <source>
        <dbReference type="Pfam" id="PF07398"/>
    </source>
</evidence>
<dbReference type="NCBIfam" id="TIGR03083">
    <property type="entry name" value="maleylpyruvate isomerase family mycothiol-dependent enzyme"/>
    <property type="match status" value="1"/>
</dbReference>